<dbReference type="AlphaFoldDB" id="A0AAV3ZQ47"/>
<feature type="transmembrane region" description="Helical" evidence="5">
    <location>
        <begin position="104"/>
        <end position="127"/>
    </location>
</feature>
<gene>
    <name evidence="6" type="ORF">PoB_002329700</name>
</gene>
<evidence type="ECO:0000313" key="7">
    <source>
        <dbReference type="Proteomes" id="UP000735302"/>
    </source>
</evidence>
<name>A0AAV3ZQ47_9GAST</name>
<evidence type="ECO:0008006" key="8">
    <source>
        <dbReference type="Google" id="ProtNLM"/>
    </source>
</evidence>
<accession>A0AAV3ZQ47</accession>
<evidence type="ECO:0000256" key="2">
    <source>
        <dbReference type="ARBA" id="ARBA00022692"/>
    </source>
</evidence>
<dbReference type="Pfam" id="PF00335">
    <property type="entry name" value="Tetraspanin"/>
    <property type="match status" value="1"/>
</dbReference>
<feature type="transmembrane region" description="Helical" evidence="5">
    <location>
        <begin position="72"/>
        <end position="92"/>
    </location>
</feature>
<keyword evidence="4 5" id="KW-0472">Membrane</keyword>
<proteinExistence type="predicted"/>
<dbReference type="EMBL" id="BLXT01002707">
    <property type="protein sequence ID" value="GFN96791.1"/>
    <property type="molecule type" value="Genomic_DNA"/>
</dbReference>
<reference evidence="6 7" key="1">
    <citation type="journal article" date="2021" name="Elife">
        <title>Chloroplast acquisition without the gene transfer in kleptoplastic sea slugs, Plakobranchus ocellatus.</title>
        <authorList>
            <person name="Maeda T."/>
            <person name="Takahashi S."/>
            <person name="Yoshida T."/>
            <person name="Shimamura S."/>
            <person name="Takaki Y."/>
            <person name="Nagai Y."/>
            <person name="Toyoda A."/>
            <person name="Suzuki Y."/>
            <person name="Arimoto A."/>
            <person name="Ishii H."/>
            <person name="Satoh N."/>
            <person name="Nishiyama T."/>
            <person name="Hasebe M."/>
            <person name="Maruyama T."/>
            <person name="Minagawa J."/>
            <person name="Obokata J."/>
            <person name="Shigenobu S."/>
        </authorList>
    </citation>
    <scope>NUCLEOTIDE SEQUENCE [LARGE SCALE GENOMIC DNA]</scope>
</reference>
<organism evidence="6 7">
    <name type="scientific">Plakobranchus ocellatus</name>
    <dbReference type="NCBI Taxonomy" id="259542"/>
    <lineage>
        <taxon>Eukaryota</taxon>
        <taxon>Metazoa</taxon>
        <taxon>Spiralia</taxon>
        <taxon>Lophotrochozoa</taxon>
        <taxon>Mollusca</taxon>
        <taxon>Gastropoda</taxon>
        <taxon>Heterobranchia</taxon>
        <taxon>Euthyneura</taxon>
        <taxon>Panpulmonata</taxon>
        <taxon>Sacoglossa</taxon>
        <taxon>Placobranchoidea</taxon>
        <taxon>Plakobranchidae</taxon>
        <taxon>Plakobranchus</taxon>
    </lineage>
</organism>
<keyword evidence="3 5" id="KW-1133">Transmembrane helix</keyword>
<feature type="transmembrane region" description="Helical" evidence="5">
    <location>
        <begin position="182"/>
        <end position="205"/>
    </location>
</feature>
<evidence type="ECO:0000256" key="1">
    <source>
        <dbReference type="ARBA" id="ARBA00004141"/>
    </source>
</evidence>
<dbReference type="Proteomes" id="UP000735302">
    <property type="component" value="Unassembled WGS sequence"/>
</dbReference>
<protein>
    <recommendedName>
        <fullName evidence="8">Tetraspanin</fullName>
    </recommendedName>
</protein>
<feature type="transmembrane region" description="Helical" evidence="5">
    <location>
        <begin position="12"/>
        <end position="36"/>
    </location>
</feature>
<evidence type="ECO:0000256" key="5">
    <source>
        <dbReference type="SAM" id="Phobius"/>
    </source>
</evidence>
<dbReference type="InterPro" id="IPR018499">
    <property type="entry name" value="Tetraspanin/Peripherin"/>
</dbReference>
<evidence type="ECO:0000313" key="6">
    <source>
        <dbReference type="EMBL" id="GFN96791.1"/>
    </source>
</evidence>
<dbReference type="GO" id="GO:0016020">
    <property type="term" value="C:membrane"/>
    <property type="evidence" value="ECO:0007669"/>
    <property type="project" value="UniProtKB-SubCell"/>
</dbReference>
<comment type="subcellular location">
    <subcellularLocation>
        <location evidence="1">Membrane</location>
        <topology evidence="1">Multi-pass membrane protein</topology>
    </subcellularLocation>
</comment>
<sequence>MKGSIVCCKLFLVIINIIYLILSVASIAVGIILIIAGPEMTAAQRYDVKGDKISIEYGRKSEFPCPSKSQSIGIALIVFGAVIFPLSLLAFCGSCCTNCCRMTLILFVVLLGLLMVAEIIMFSLIFIEDSPLHKKSTTDVLTKRRPNIAKRNVIPFHSACVWHLRYTCIDPVEDAFESAKPYIIIAFAVGLFFQSLQMLCALVIYKSKQPTENYQILSENAGPPIALVNQNTSHQVKAPQNDYNPITA</sequence>
<comment type="caution">
    <text evidence="6">The sequence shown here is derived from an EMBL/GenBank/DDBJ whole genome shotgun (WGS) entry which is preliminary data.</text>
</comment>
<keyword evidence="2 5" id="KW-0812">Transmembrane</keyword>
<keyword evidence="7" id="KW-1185">Reference proteome</keyword>
<evidence type="ECO:0000256" key="3">
    <source>
        <dbReference type="ARBA" id="ARBA00022989"/>
    </source>
</evidence>
<evidence type="ECO:0000256" key="4">
    <source>
        <dbReference type="ARBA" id="ARBA00023136"/>
    </source>
</evidence>